<dbReference type="GO" id="GO:0007165">
    <property type="term" value="P:signal transduction"/>
    <property type="evidence" value="ECO:0007669"/>
    <property type="project" value="InterPro"/>
</dbReference>
<dbReference type="GO" id="GO:0005912">
    <property type="term" value="C:adherens junction"/>
    <property type="evidence" value="ECO:0007669"/>
    <property type="project" value="TreeGrafter"/>
</dbReference>
<accession>A0A3P7LBE5</accession>
<dbReference type="SUPFAM" id="SSF54236">
    <property type="entry name" value="Ubiquitin-like"/>
    <property type="match status" value="1"/>
</dbReference>
<dbReference type="OrthoDB" id="6260541at2759"/>
<dbReference type="Proteomes" id="UP000270094">
    <property type="component" value="Unassembled WGS sequence"/>
</dbReference>
<reference evidence="2 3" key="1">
    <citation type="submission" date="2018-11" db="EMBL/GenBank/DDBJ databases">
        <authorList>
            <consortium name="Pathogen Informatics"/>
        </authorList>
    </citation>
    <scope>NUCLEOTIDE SEQUENCE [LARGE SCALE GENOMIC DNA]</scope>
</reference>
<dbReference type="Pfam" id="PF00788">
    <property type="entry name" value="RA"/>
    <property type="match status" value="1"/>
</dbReference>
<organism evidence="2 3">
    <name type="scientific">Strongylus vulgaris</name>
    <name type="common">Blood worm</name>
    <dbReference type="NCBI Taxonomy" id="40348"/>
    <lineage>
        <taxon>Eukaryota</taxon>
        <taxon>Metazoa</taxon>
        <taxon>Ecdysozoa</taxon>
        <taxon>Nematoda</taxon>
        <taxon>Chromadorea</taxon>
        <taxon>Rhabditida</taxon>
        <taxon>Rhabditina</taxon>
        <taxon>Rhabditomorpha</taxon>
        <taxon>Strongyloidea</taxon>
        <taxon>Strongylidae</taxon>
        <taxon>Strongylus</taxon>
    </lineage>
</organism>
<evidence type="ECO:0000313" key="3">
    <source>
        <dbReference type="Proteomes" id="UP000270094"/>
    </source>
</evidence>
<dbReference type="CDD" id="cd01782">
    <property type="entry name" value="RA1_Afadin"/>
    <property type="match status" value="1"/>
</dbReference>
<keyword evidence="3" id="KW-1185">Reference proteome</keyword>
<feature type="non-terminal residue" evidence="2">
    <location>
        <position position="174"/>
    </location>
</feature>
<dbReference type="GO" id="GO:0050839">
    <property type="term" value="F:cell adhesion molecule binding"/>
    <property type="evidence" value="ECO:0007669"/>
    <property type="project" value="TreeGrafter"/>
</dbReference>
<dbReference type="PROSITE" id="PS50200">
    <property type="entry name" value="RA"/>
    <property type="match status" value="1"/>
</dbReference>
<dbReference type="PANTHER" id="PTHR10398:SF2">
    <property type="entry name" value="AFADIN"/>
    <property type="match status" value="1"/>
</dbReference>
<evidence type="ECO:0000259" key="1">
    <source>
        <dbReference type="PROSITE" id="PS50200"/>
    </source>
</evidence>
<feature type="domain" description="Ras-associating" evidence="1">
    <location>
        <begin position="39"/>
        <end position="132"/>
    </location>
</feature>
<sequence>MELASRSERQQLAALVEQWNENRLDLFHLSYPTEDLEIEGVMRFYFQDGGERVLTKCVRVSSTATTRAVVEALAEKFLPDLKMLSDDTYSLWEVHESGGERRLDDEEKPLLVQLTWHRDDREGRFLLRKNRQGSTPLSVPFSFSLFINSFTLFRQYNSPVMRISKGIRNDSRKE</sequence>
<dbReference type="InterPro" id="IPR000159">
    <property type="entry name" value="RA_dom"/>
</dbReference>
<dbReference type="FunFam" id="3.10.20.90:FF:000025">
    <property type="entry name" value="Afadin, adherens junction formation factor"/>
    <property type="match status" value="1"/>
</dbReference>
<gene>
    <name evidence="2" type="ORF">SVUK_LOCUS11436</name>
</gene>
<dbReference type="GO" id="GO:0032880">
    <property type="term" value="P:regulation of protein localization"/>
    <property type="evidence" value="ECO:0007669"/>
    <property type="project" value="TreeGrafter"/>
</dbReference>
<name>A0A3P7LBE5_STRVU</name>
<dbReference type="AlphaFoldDB" id="A0A3P7LBE5"/>
<proteinExistence type="predicted"/>
<dbReference type="SMART" id="SM00314">
    <property type="entry name" value="RA"/>
    <property type="match status" value="1"/>
</dbReference>
<dbReference type="InterPro" id="IPR029071">
    <property type="entry name" value="Ubiquitin-like_domsf"/>
</dbReference>
<evidence type="ECO:0000313" key="2">
    <source>
        <dbReference type="EMBL" id="VDM76438.1"/>
    </source>
</evidence>
<dbReference type="InterPro" id="IPR028842">
    <property type="entry name" value="Afadin"/>
</dbReference>
<dbReference type="EMBL" id="UYYB01097001">
    <property type="protein sequence ID" value="VDM76438.1"/>
    <property type="molecule type" value="Genomic_DNA"/>
</dbReference>
<dbReference type="PANTHER" id="PTHR10398">
    <property type="entry name" value="AFADIN"/>
    <property type="match status" value="1"/>
</dbReference>
<dbReference type="Gene3D" id="3.10.20.90">
    <property type="entry name" value="Phosphatidylinositol 3-kinase Catalytic Subunit, Chain A, domain 1"/>
    <property type="match status" value="1"/>
</dbReference>
<protein>
    <recommendedName>
        <fullName evidence="1">Ras-associating domain-containing protein</fullName>
    </recommendedName>
</protein>